<name>A0A1M7UCH2_9BRAD</name>
<protein>
    <submittedName>
        <fullName evidence="1">Uncharacterized protein</fullName>
    </submittedName>
</protein>
<accession>A0A1M7UCH2</accession>
<sequence>MNTCPICDAETVELDIAGDAKGFDRPRQGKFLSWEAMPS</sequence>
<proteinExistence type="predicted"/>
<dbReference type="Proteomes" id="UP000184096">
    <property type="component" value="Chromosome I"/>
</dbReference>
<dbReference type="EMBL" id="LT670849">
    <property type="protein sequence ID" value="SHN80655.1"/>
    <property type="molecule type" value="Genomic_DNA"/>
</dbReference>
<gene>
    <name evidence="1" type="ORF">SAMN05444170_4461</name>
</gene>
<evidence type="ECO:0000313" key="2">
    <source>
        <dbReference type="Proteomes" id="UP000184096"/>
    </source>
</evidence>
<dbReference type="AlphaFoldDB" id="A0A1M7UCH2"/>
<evidence type="ECO:0000313" key="1">
    <source>
        <dbReference type="EMBL" id="SHN80655.1"/>
    </source>
</evidence>
<keyword evidence="2" id="KW-1185">Reference proteome</keyword>
<organism evidence="1 2">
    <name type="scientific">Bradyrhizobium erythrophlei</name>
    <dbReference type="NCBI Taxonomy" id="1437360"/>
    <lineage>
        <taxon>Bacteria</taxon>
        <taxon>Pseudomonadati</taxon>
        <taxon>Pseudomonadota</taxon>
        <taxon>Alphaproteobacteria</taxon>
        <taxon>Hyphomicrobiales</taxon>
        <taxon>Nitrobacteraceae</taxon>
        <taxon>Bradyrhizobium</taxon>
    </lineage>
</organism>
<reference evidence="2" key="1">
    <citation type="submission" date="2016-11" db="EMBL/GenBank/DDBJ databases">
        <authorList>
            <person name="Varghese N."/>
            <person name="Submissions S."/>
        </authorList>
    </citation>
    <scope>NUCLEOTIDE SEQUENCE [LARGE SCALE GENOMIC DNA]</scope>
    <source>
        <strain evidence="2">GAS401</strain>
    </source>
</reference>